<proteinExistence type="predicted"/>
<evidence type="ECO:0000313" key="3">
    <source>
        <dbReference type="Proteomes" id="UP001595843"/>
    </source>
</evidence>
<feature type="region of interest" description="Disordered" evidence="1">
    <location>
        <begin position="1"/>
        <end position="43"/>
    </location>
</feature>
<accession>A0ABV8JHB6</accession>
<dbReference type="RefSeq" id="WP_380705930.1">
    <property type="nucleotide sequence ID" value="NZ_JBHSAP010000018.1"/>
</dbReference>
<comment type="caution">
    <text evidence="2">The sequence shown here is derived from an EMBL/GenBank/DDBJ whole genome shotgun (WGS) entry which is preliminary data.</text>
</comment>
<organism evidence="2 3">
    <name type="scientific">Salinithrix halophila</name>
    <dbReference type="NCBI Taxonomy" id="1485204"/>
    <lineage>
        <taxon>Bacteria</taxon>
        <taxon>Bacillati</taxon>
        <taxon>Bacillota</taxon>
        <taxon>Bacilli</taxon>
        <taxon>Bacillales</taxon>
        <taxon>Thermoactinomycetaceae</taxon>
        <taxon>Salinithrix</taxon>
    </lineage>
</organism>
<reference evidence="3" key="1">
    <citation type="journal article" date="2019" name="Int. J. Syst. Evol. Microbiol.">
        <title>The Global Catalogue of Microorganisms (GCM) 10K type strain sequencing project: providing services to taxonomists for standard genome sequencing and annotation.</title>
        <authorList>
            <consortium name="The Broad Institute Genomics Platform"/>
            <consortium name="The Broad Institute Genome Sequencing Center for Infectious Disease"/>
            <person name="Wu L."/>
            <person name="Ma J."/>
        </authorList>
    </citation>
    <scope>NUCLEOTIDE SEQUENCE [LARGE SCALE GENOMIC DNA]</scope>
    <source>
        <strain evidence="3">IBRC-M 10813</strain>
    </source>
</reference>
<sequence>MNSRAKNRRASVKRSPAPGSKSRAAPRTKPSVKPAPNKAEETNPFNMAQLISSFFTLRSTVQQLSESLQRMEKIMSNAYQIFEMASTFVGRGQGRRMPRRRPPLRLIKPNREEEDFPRLDLPDGPPGPPGASGPLSKIMENIDMNQLFKLLQSPMVQQMLNSMMASKTSDSERKQKQG</sequence>
<keyword evidence="3" id="KW-1185">Reference proteome</keyword>
<feature type="compositionally biased region" description="Basic residues" evidence="1">
    <location>
        <begin position="1"/>
        <end position="12"/>
    </location>
</feature>
<evidence type="ECO:0000313" key="2">
    <source>
        <dbReference type="EMBL" id="MFC4078103.1"/>
    </source>
</evidence>
<evidence type="ECO:0008006" key="4">
    <source>
        <dbReference type="Google" id="ProtNLM"/>
    </source>
</evidence>
<name>A0ABV8JHB6_9BACL</name>
<gene>
    <name evidence="2" type="ORF">ACFOUO_14980</name>
</gene>
<feature type="region of interest" description="Disordered" evidence="1">
    <location>
        <begin position="93"/>
        <end position="134"/>
    </location>
</feature>
<dbReference type="EMBL" id="JBHSAP010000018">
    <property type="protein sequence ID" value="MFC4078103.1"/>
    <property type="molecule type" value="Genomic_DNA"/>
</dbReference>
<protein>
    <recommendedName>
        <fullName evidence="4">YqfQ-like protein</fullName>
    </recommendedName>
</protein>
<evidence type="ECO:0000256" key="1">
    <source>
        <dbReference type="SAM" id="MobiDB-lite"/>
    </source>
</evidence>
<dbReference type="Proteomes" id="UP001595843">
    <property type="component" value="Unassembled WGS sequence"/>
</dbReference>
<feature type="compositionally biased region" description="Basic residues" evidence="1">
    <location>
        <begin position="93"/>
        <end position="103"/>
    </location>
</feature>